<evidence type="ECO:0000259" key="6">
    <source>
        <dbReference type="PROSITE" id="PS50035"/>
    </source>
</evidence>
<dbReference type="GO" id="GO:0016891">
    <property type="term" value="F:RNA endonuclease activity producing 5'-phosphomonoesters, hydrolytic mechanism"/>
    <property type="evidence" value="ECO:0007669"/>
    <property type="project" value="TreeGrafter"/>
</dbReference>
<keyword evidence="5" id="KW-1133">Transmembrane helix</keyword>
<dbReference type="Proteomes" id="UP000012672">
    <property type="component" value="Chromosome"/>
</dbReference>
<evidence type="ECO:0000256" key="3">
    <source>
        <dbReference type="ARBA" id="ARBA00023098"/>
    </source>
</evidence>
<evidence type="ECO:0000313" key="8">
    <source>
        <dbReference type="Proteomes" id="UP000012672"/>
    </source>
</evidence>
<dbReference type="InterPro" id="IPR051406">
    <property type="entry name" value="PLD_domain"/>
</dbReference>
<keyword evidence="5" id="KW-0812">Transmembrane</keyword>
<feature type="domain" description="PLD phosphodiesterase" evidence="6">
    <location>
        <begin position="339"/>
        <end position="365"/>
    </location>
</feature>
<dbReference type="STRING" id="1236689.MMALV_09920"/>
<keyword evidence="2" id="KW-0442">Lipid degradation</keyword>
<dbReference type="KEGG" id="max:MMALV_09920"/>
<keyword evidence="5" id="KW-0472">Membrane</keyword>
<dbReference type="GO" id="GO:0016042">
    <property type="term" value="P:lipid catabolic process"/>
    <property type="evidence" value="ECO:0007669"/>
    <property type="project" value="UniProtKB-KW"/>
</dbReference>
<dbReference type="Pfam" id="PF13091">
    <property type="entry name" value="PLDc_2"/>
    <property type="match status" value="2"/>
</dbReference>
<evidence type="ECO:0000256" key="2">
    <source>
        <dbReference type="ARBA" id="ARBA00022963"/>
    </source>
</evidence>
<accession>M9SJP8</accession>
<keyword evidence="3" id="KW-0443">Lipid metabolism</keyword>
<dbReference type="InterPro" id="IPR001736">
    <property type="entry name" value="PLipase_D/transphosphatidylase"/>
</dbReference>
<dbReference type="SUPFAM" id="SSF56024">
    <property type="entry name" value="Phospholipase D/nuclease"/>
    <property type="match status" value="2"/>
</dbReference>
<dbReference type="InterPro" id="IPR025202">
    <property type="entry name" value="PLD-like_dom"/>
</dbReference>
<keyword evidence="1" id="KW-0378">Hydrolase</keyword>
<sequence length="470" mass="51119">MKRKDIPTILLAVLAVAVVISPTVICGDEGSVSSADPSFTPTYYEAQVTPFTFPESKGTPILTELSKATSTVDISIYYMGSEEVIALLCDLEESENVDVRVLVSGNPLGVKTDNEMSMLKQLESVGGEVNIINYPGCDSSDKRYTYIHNKYAIIDDKTVVVTSENWTDANLGSKGNRGWGAVIESTGYATHMKGVFEGDYDVSNADVKTLDDVYPDIVASGDISYTIRDDYSSPTYSARVAPVTSPDNSKSALKYFMGSATSRIYVEQLDIDKNNSTLTGDSLIGIMSDKAGQGIDVKYILNGTYETSEDKDSKEHHALVQTLNGNTQIKAAIYEKTKAFPQIHNKGVIVDDKVWVGSVNWTDGSFYRNREAAAIIDSSEVTDYYAAYFNTDFDNYFNADYSKINVEEEHNLMYYLGAAAVAIVGIIAAAMKKSAKKAVRSATSSSSKKKSGSGSRPSSSNKSSSSKKRK</sequence>
<evidence type="ECO:0000256" key="1">
    <source>
        <dbReference type="ARBA" id="ARBA00022801"/>
    </source>
</evidence>
<dbReference type="SMART" id="SM00155">
    <property type="entry name" value="PLDc"/>
    <property type="match status" value="2"/>
</dbReference>
<organism evidence="7 8">
    <name type="scientific">Methanomethylophilus alvi (strain Mx1201)</name>
    <dbReference type="NCBI Taxonomy" id="1236689"/>
    <lineage>
        <taxon>Archaea</taxon>
        <taxon>Methanobacteriati</taxon>
        <taxon>Thermoplasmatota</taxon>
        <taxon>Thermoplasmata</taxon>
        <taxon>Methanomassiliicoccales</taxon>
        <taxon>Methanomethylophilaceae</taxon>
        <taxon>Methanomethylophilus</taxon>
    </lineage>
</organism>
<dbReference type="PANTHER" id="PTHR43856:SF1">
    <property type="entry name" value="MITOCHONDRIAL CARDIOLIPIN HYDROLASE"/>
    <property type="match status" value="1"/>
</dbReference>
<feature type="region of interest" description="Disordered" evidence="4">
    <location>
        <begin position="440"/>
        <end position="470"/>
    </location>
</feature>
<feature type="domain" description="PLD phosphodiesterase" evidence="6">
    <location>
        <begin position="143"/>
        <end position="170"/>
    </location>
</feature>
<keyword evidence="8" id="KW-1185">Reference proteome</keyword>
<feature type="transmembrane region" description="Helical" evidence="5">
    <location>
        <begin position="412"/>
        <end position="431"/>
    </location>
</feature>
<protein>
    <recommendedName>
        <fullName evidence="6">PLD phosphodiesterase domain-containing protein</fullName>
    </recommendedName>
</protein>
<evidence type="ECO:0000256" key="4">
    <source>
        <dbReference type="SAM" id="MobiDB-lite"/>
    </source>
</evidence>
<dbReference type="InParanoid" id="M9SJP8"/>
<dbReference type="Gene3D" id="3.30.870.10">
    <property type="entry name" value="Endonuclease Chain A"/>
    <property type="match status" value="2"/>
</dbReference>
<dbReference type="AlphaFoldDB" id="M9SJP8"/>
<gene>
    <name evidence="7" type="ORF">MMALV_09920</name>
</gene>
<evidence type="ECO:0000256" key="5">
    <source>
        <dbReference type="SAM" id="Phobius"/>
    </source>
</evidence>
<name>M9SJP8_METAX</name>
<dbReference type="HOGENOM" id="CLU_580887_0_0_2"/>
<dbReference type="eggNOG" id="arCOG02039">
    <property type="taxonomic scope" value="Archaea"/>
</dbReference>
<dbReference type="EMBL" id="CP004049">
    <property type="protein sequence ID" value="AGI85727.1"/>
    <property type="molecule type" value="Genomic_DNA"/>
</dbReference>
<reference evidence="7 8" key="1">
    <citation type="journal article" date="2012" name="J. Bacteriol.">
        <title>Genome sequence of 'Candidatus Methanomethylophilus alvus' Mx1201, a methanogenic archaeon from the human gut belonging to a seventh order of methanogens.</title>
        <authorList>
            <person name="Borrel G."/>
            <person name="Harris H.M."/>
            <person name="Tottey W."/>
            <person name="Mihajlovski A."/>
            <person name="Parisot N."/>
            <person name="Peyretaillade E."/>
            <person name="Peyret P."/>
            <person name="Gribaldo S."/>
            <person name="O'Toole P.W."/>
            <person name="Brugere J.F."/>
        </authorList>
    </citation>
    <scope>NUCLEOTIDE SEQUENCE [LARGE SCALE GENOMIC DNA]</scope>
    <source>
        <strain evidence="7 8">Mx1201</strain>
    </source>
</reference>
<dbReference type="PROSITE" id="PS50035">
    <property type="entry name" value="PLD"/>
    <property type="match status" value="2"/>
</dbReference>
<dbReference type="PANTHER" id="PTHR43856">
    <property type="entry name" value="CARDIOLIPIN HYDROLASE"/>
    <property type="match status" value="1"/>
</dbReference>
<evidence type="ECO:0000313" key="7">
    <source>
        <dbReference type="EMBL" id="AGI85727.1"/>
    </source>
</evidence>
<proteinExistence type="predicted"/>
<feature type="compositionally biased region" description="Low complexity" evidence="4">
    <location>
        <begin position="440"/>
        <end position="464"/>
    </location>
</feature>